<feature type="coiled-coil region" evidence="6">
    <location>
        <begin position="236"/>
        <end position="271"/>
    </location>
</feature>
<organism evidence="9">
    <name type="scientific">Lotus japonicus</name>
    <name type="common">Lotus corniculatus var. japonicus</name>
    <dbReference type="NCBI Taxonomy" id="34305"/>
    <lineage>
        <taxon>Eukaryota</taxon>
        <taxon>Viridiplantae</taxon>
        <taxon>Streptophyta</taxon>
        <taxon>Embryophyta</taxon>
        <taxon>Tracheophyta</taxon>
        <taxon>Spermatophyta</taxon>
        <taxon>Magnoliopsida</taxon>
        <taxon>eudicotyledons</taxon>
        <taxon>Gunneridae</taxon>
        <taxon>Pentapetalae</taxon>
        <taxon>rosids</taxon>
        <taxon>fabids</taxon>
        <taxon>Fabales</taxon>
        <taxon>Fabaceae</taxon>
        <taxon>Papilionoideae</taxon>
        <taxon>50 kb inversion clade</taxon>
        <taxon>NPAAA clade</taxon>
        <taxon>Hologalegina</taxon>
        <taxon>robinioid clade</taxon>
        <taxon>Loteae</taxon>
        <taxon>Lotus</taxon>
    </lineage>
</organism>
<evidence type="ECO:0000259" key="8">
    <source>
        <dbReference type="Pfam" id="PF06886"/>
    </source>
</evidence>
<dbReference type="EMBL" id="BT146983">
    <property type="protein sequence ID" value="AFK46777.1"/>
    <property type="molecule type" value="mRNA"/>
</dbReference>
<dbReference type="AlphaFoldDB" id="I3T2N5"/>
<proteinExistence type="evidence at transcript level"/>
<dbReference type="PANTHER" id="PTHR46372:SF26">
    <property type="entry name" value="(WILD MALAYSIAN BANANA) HYPOTHETICAL PROTEIN"/>
    <property type="match status" value="1"/>
</dbReference>
<dbReference type="GO" id="GO:0000226">
    <property type="term" value="P:microtubule cytoskeleton organization"/>
    <property type="evidence" value="ECO:0007669"/>
    <property type="project" value="InterPro"/>
</dbReference>
<keyword evidence="4" id="KW-0493">Microtubule</keyword>
<sequence>MESENEVAVEEEKRVIGVTTEENIGKEAVSDHSDNAELQTKNEVSKPTVEAESESPISSGDTVAVEASKTSSASKNSKPAKEPGGRAIAASKSNKTAKDKPILKGSRSVSEKQRPTLSQSFSFPAKLACEDAMHKSTDGHLVKRSGGSNKKTSLTSMPGLQRSAFGRSTQVIALTKSHKSEALLPVDQFSNPAKTATPNKEDDDSHSTTSSANQRNSGCGFSFRLEERAEKRKEFFSKLEEKVLAKEAEKTNQQEKSKENQEAEIKKLRKSLAFKAAPMPSFYKEPPPKVELKKIPTTRARSPKLGRHKASAMNNNNSEQDKYHANDSTKGKKKGHSDVISKKPIKKTQVKLKSQENATTESNGECQHPHANNSECKNDIELPSETDNPQHSALLLNSTTPELVDM</sequence>
<dbReference type="OrthoDB" id="1939285at2759"/>
<evidence type="ECO:0000256" key="1">
    <source>
        <dbReference type="ARBA" id="ARBA00004245"/>
    </source>
</evidence>
<feature type="compositionally biased region" description="Basic residues" evidence="7">
    <location>
        <begin position="301"/>
        <end position="310"/>
    </location>
</feature>
<dbReference type="GeneID" id="130730835"/>
<name>I3T2N5_LOTJA</name>
<evidence type="ECO:0000256" key="3">
    <source>
        <dbReference type="ARBA" id="ARBA00022490"/>
    </source>
</evidence>
<dbReference type="GO" id="GO:0008017">
    <property type="term" value="F:microtubule binding"/>
    <property type="evidence" value="ECO:0007669"/>
    <property type="project" value="InterPro"/>
</dbReference>
<feature type="domain" description="TPX2 C-terminal" evidence="8">
    <location>
        <begin position="221"/>
        <end position="295"/>
    </location>
</feature>
<evidence type="ECO:0000256" key="5">
    <source>
        <dbReference type="ARBA" id="ARBA00023212"/>
    </source>
</evidence>
<feature type="compositionally biased region" description="Low complexity" evidence="7">
    <location>
        <begin position="67"/>
        <end position="77"/>
    </location>
</feature>
<evidence type="ECO:0000256" key="6">
    <source>
        <dbReference type="SAM" id="Coils"/>
    </source>
</evidence>
<feature type="region of interest" description="Disordered" evidence="7">
    <location>
        <begin position="1"/>
        <end position="122"/>
    </location>
</feature>
<feature type="compositionally biased region" description="Polar residues" evidence="7">
    <location>
        <begin position="385"/>
        <end position="406"/>
    </location>
</feature>
<comment type="subcellular location">
    <subcellularLocation>
        <location evidence="1">Cytoplasm</location>
        <location evidence="1">Cytoskeleton</location>
    </subcellularLocation>
</comment>
<feature type="compositionally biased region" description="Basic and acidic residues" evidence="7">
    <location>
        <begin position="23"/>
        <end position="35"/>
    </location>
</feature>
<keyword evidence="6" id="KW-0175">Coiled coil</keyword>
<dbReference type="InterPro" id="IPR027329">
    <property type="entry name" value="TPX2_C"/>
</dbReference>
<feature type="compositionally biased region" description="Polar residues" evidence="7">
    <location>
        <begin position="207"/>
        <end position="219"/>
    </location>
</feature>
<feature type="region of interest" description="Disordered" evidence="7">
    <location>
        <begin position="135"/>
        <end position="165"/>
    </location>
</feature>
<keyword evidence="5" id="KW-0206">Cytoskeleton</keyword>
<dbReference type="InterPro" id="IPR044806">
    <property type="entry name" value="WVD2/WDL1-4"/>
</dbReference>
<dbReference type="GO" id="GO:0005874">
    <property type="term" value="C:microtubule"/>
    <property type="evidence" value="ECO:0007669"/>
    <property type="project" value="UniProtKB-KW"/>
</dbReference>
<feature type="compositionally biased region" description="Polar residues" evidence="7">
    <location>
        <begin position="146"/>
        <end position="158"/>
    </location>
</feature>
<dbReference type="PANTHER" id="PTHR46372">
    <property type="entry name" value="PROTEIN WVD2-LIKE 3"/>
    <property type="match status" value="1"/>
</dbReference>
<feature type="region of interest" description="Disordered" evidence="7">
    <location>
        <begin position="181"/>
        <end position="220"/>
    </location>
</feature>
<feature type="compositionally biased region" description="Polar residues" evidence="7">
    <location>
        <begin position="188"/>
        <end position="198"/>
    </location>
</feature>
<comment type="similarity">
    <text evidence="2">Belongs to the TPX2 family.</text>
</comment>
<evidence type="ECO:0000256" key="4">
    <source>
        <dbReference type="ARBA" id="ARBA00022701"/>
    </source>
</evidence>
<evidence type="ECO:0000256" key="2">
    <source>
        <dbReference type="ARBA" id="ARBA00005885"/>
    </source>
</evidence>
<feature type="compositionally biased region" description="Polar residues" evidence="7">
    <location>
        <begin position="351"/>
        <end position="375"/>
    </location>
</feature>
<feature type="compositionally biased region" description="Basic and acidic residues" evidence="7">
    <location>
        <begin position="319"/>
        <end position="341"/>
    </location>
</feature>
<reference evidence="9" key="1">
    <citation type="submission" date="2012-05" db="EMBL/GenBank/DDBJ databases">
        <authorList>
            <person name="Krishnakumar V."/>
            <person name="Cheung F."/>
            <person name="Xiao Y."/>
            <person name="Chan A."/>
            <person name="Moskal W.A."/>
            <person name="Town C.D."/>
        </authorList>
    </citation>
    <scope>NUCLEOTIDE SEQUENCE</scope>
</reference>
<evidence type="ECO:0000313" key="9">
    <source>
        <dbReference type="EMBL" id="AFK46777.1"/>
    </source>
</evidence>
<dbReference type="KEGG" id="lja:130730835"/>
<evidence type="ECO:0000256" key="7">
    <source>
        <dbReference type="SAM" id="MobiDB-lite"/>
    </source>
</evidence>
<dbReference type="Pfam" id="PF06886">
    <property type="entry name" value="TPX2"/>
    <property type="match status" value="1"/>
</dbReference>
<feature type="region of interest" description="Disordered" evidence="7">
    <location>
        <begin position="277"/>
        <end position="406"/>
    </location>
</feature>
<accession>I3T2N5</accession>
<protein>
    <recommendedName>
        <fullName evidence="8">TPX2 C-terminal domain-containing protein</fullName>
    </recommendedName>
</protein>
<dbReference type="RefSeq" id="XP_057438946.1">
    <property type="nucleotide sequence ID" value="XM_057582963.1"/>
</dbReference>
<keyword evidence="3" id="KW-0963">Cytoplasm</keyword>